<reference evidence="2" key="1">
    <citation type="submission" date="2021-02" db="EMBL/GenBank/DDBJ databases">
        <authorList>
            <person name="Nowell W R."/>
        </authorList>
    </citation>
    <scope>NUCLEOTIDE SEQUENCE</scope>
</reference>
<sequence>MSICLKLFIFVVLLVVTGHSLPTLSEKQCKDYLASNDINQQIQALFLCPEKWRQKVNRITGPVIKRSVLEEEYTDELPDDFYVFCISMNRPIEGAAMLEINMEEVEQRYESLAMKILILSILICYLLLMYSNDVVTRPLDSSKCDKYNKKDVVLKLFLIYRDLGVKQGLICAEAEFTKAGR</sequence>
<dbReference type="EMBL" id="CAJNOR010000237">
    <property type="protein sequence ID" value="CAF0851249.1"/>
    <property type="molecule type" value="Genomic_DNA"/>
</dbReference>
<feature type="signal peptide" evidence="1">
    <location>
        <begin position="1"/>
        <end position="20"/>
    </location>
</feature>
<dbReference type="Proteomes" id="UP000663828">
    <property type="component" value="Unassembled WGS sequence"/>
</dbReference>
<protein>
    <submittedName>
        <fullName evidence="2">Uncharacterized protein</fullName>
    </submittedName>
</protein>
<organism evidence="2 3">
    <name type="scientific">Adineta ricciae</name>
    <name type="common">Rotifer</name>
    <dbReference type="NCBI Taxonomy" id="249248"/>
    <lineage>
        <taxon>Eukaryota</taxon>
        <taxon>Metazoa</taxon>
        <taxon>Spiralia</taxon>
        <taxon>Gnathifera</taxon>
        <taxon>Rotifera</taxon>
        <taxon>Eurotatoria</taxon>
        <taxon>Bdelloidea</taxon>
        <taxon>Adinetida</taxon>
        <taxon>Adinetidae</taxon>
        <taxon>Adineta</taxon>
    </lineage>
</organism>
<accession>A0A813W1W7</accession>
<feature type="chain" id="PRO_5032408385" evidence="1">
    <location>
        <begin position="21"/>
        <end position="181"/>
    </location>
</feature>
<evidence type="ECO:0000313" key="3">
    <source>
        <dbReference type="Proteomes" id="UP000663828"/>
    </source>
</evidence>
<keyword evidence="1" id="KW-0732">Signal</keyword>
<evidence type="ECO:0000313" key="2">
    <source>
        <dbReference type="EMBL" id="CAF0851249.1"/>
    </source>
</evidence>
<evidence type="ECO:0000256" key="1">
    <source>
        <dbReference type="SAM" id="SignalP"/>
    </source>
</evidence>
<name>A0A813W1W7_ADIRI</name>
<dbReference type="AlphaFoldDB" id="A0A813W1W7"/>
<keyword evidence="3" id="KW-1185">Reference proteome</keyword>
<comment type="caution">
    <text evidence="2">The sequence shown here is derived from an EMBL/GenBank/DDBJ whole genome shotgun (WGS) entry which is preliminary data.</text>
</comment>
<gene>
    <name evidence="2" type="ORF">XAT740_LOCUS5493</name>
</gene>
<proteinExistence type="predicted"/>